<feature type="transmembrane region" description="Helical" evidence="1">
    <location>
        <begin position="142"/>
        <end position="163"/>
    </location>
</feature>
<gene>
    <name evidence="2" type="ORF">C1880_01245</name>
</gene>
<dbReference type="RefSeq" id="WP_114619964.1">
    <property type="nucleotide sequence ID" value="NZ_PPTP01000001.1"/>
</dbReference>
<protein>
    <submittedName>
        <fullName evidence="2">DMSO reductase</fullName>
    </submittedName>
</protein>
<dbReference type="GO" id="GO:0019645">
    <property type="term" value="P:anaerobic electron transport chain"/>
    <property type="evidence" value="ECO:0007669"/>
    <property type="project" value="InterPro"/>
</dbReference>
<keyword evidence="1" id="KW-0812">Transmembrane</keyword>
<dbReference type="AlphaFoldDB" id="A0A369LCW1"/>
<feature type="transmembrane region" description="Helical" evidence="1">
    <location>
        <begin position="108"/>
        <end position="130"/>
    </location>
</feature>
<feature type="transmembrane region" description="Helical" evidence="1">
    <location>
        <begin position="175"/>
        <end position="194"/>
    </location>
</feature>
<keyword evidence="1" id="KW-0472">Membrane</keyword>
<feature type="transmembrane region" description="Helical" evidence="1">
    <location>
        <begin position="76"/>
        <end position="96"/>
    </location>
</feature>
<evidence type="ECO:0000313" key="3">
    <source>
        <dbReference type="Proteomes" id="UP000253792"/>
    </source>
</evidence>
<dbReference type="GO" id="GO:0005886">
    <property type="term" value="C:plasma membrane"/>
    <property type="evidence" value="ECO:0007669"/>
    <property type="project" value="TreeGrafter"/>
</dbReference>
<proteinExistence type="predicted"/>
<dbReference type="OrthoDB" id="3197459at2"/>
<dbReference type="Pfam" id="PF04976">
    <property type="entry name" value="DmsC"/>
    <property type="match status" value="1"/>
</dbReference>
<feature type="transmembrane region" description="Helical" evidence="1">
    <location>
        <begin position="231"/>
        <end position="256"/>
    </location>
</feature>
<name>A0A369LCW1_9ACTN</name>
<reference evidence="2 3" key="1">
    <citation type="journal article" date="2018" name="Elife">
        <title>Discovery and characterization of a prevalent human gut bacterial enzyme sufficient for the inactivation of a family of plant toxins.</title>
        <authorList>
            <person name="Koppel N."/>
            <person name="Bisanz J.E."/>
            <person name="Pandelia M.E."/>
            <person name="Turnbaugh P.J."/>
            <person name="Balskus E.P."/>
        </authorList>
    </citation>
    <scope>NUCLEOTIDE SEQUENCE [LARGE SCALE GENOMIC DNA]</scope>
    <source>
        <strain evidence="3">anaerobia AP69FAA</strain>
    </source>
</reference>
<evidence type="ECO:0000313" key="2">
    <source>
        <dbReference type="EMBL" id="RDB57473.1"/>
    </source>
</evidence>
<dbReference type="Proteomes" id="UP000253792">
    <property type="component" value="Unassembled WGS sequence"/>
</dbReference>
<accession>A0A369LCW1</accession>
<keyword evidence="3" id="KW-1185">Reference proteome</keyword>
<comment type="caution">
    <text evidence="2">The sequence shown here is derived from an EMBL/GenBank/DDBJ whole genome shotgun (WGS) entry which is preliminary data.</text>
</comment>
<sequence length="268" mass="27226">MEIQWSLVLFTALTGMGGCMFACVAADEFLGRAKAAAFPAAVVALVIAVAGGLASVTHLSHPDRIMGALSHPTSGIFTEALLMGCLCVCVAVYLVLVKREAGAGARKAVAVIGAVFGVLLSFMAGESYLMEARPNWCSQLLPLGYLLTAVPEGIAAYLVVVAAKVKDADAAPYGRALLAGGVLAAVGAAAYVLWAGPADGVQWTLLVVAVLGAGVVPAACGALLGKKPESLMAMAGGSLACAFVGAVSYRCIMWLITVPIANLFLNVL</sequence>
<feature type="transmembrane region" description="Helical" evidence="1">
    <location>
        <begin position="36"/>
        <end position="56"/>
    </location>
</feature>
<organism evidence="2 3">
    <name type="scientific">Senegalimassilia anaerobia</name>
    <dbReference type="NCBI Taxonomy" id="1473216"/>
    <lineage>
        <taxon>Bacteria</taxon>
        <taxon>Bacillati</taxon>
        <taxon>Actinomycetota</taxon>
        <taxon>Coriobacteriia</taxon>
        <taxon>Coriobacteriales</taxon>
        <taxon>Coriobacteriaceae</taxon>
        <taxon>Senegalimassilia</taxon>
    </lineage>
</organism>
<dbReference type="GO" id="GO:0009390">
    <property type="term" value="C:dimethyl sulfoxide reductase complex"/>
    <property type="evidence" value="ECO:0007669"/>
    <property type="project" value="TreeGrafter"/>
</dbReference>
<keyword evidence="1" id="KW-1133">Transmembrane helix</keyword>
<dbReference type="PANTHER" id="PTHR38095">
    <property type="entry name" value="ANAEROBIC DIMETHYL SULFOXIDE REDUCTASE CHAIN YNFH"/>
    <property type="match status" value="1"/>
</dbReference>
<dbReference type="GO" id="GO:0009389">
    <property type="term" value="F:dimethyl sulfoxide reductase activity"/>
    <property type="evidence" value="ECO:0007669"/>
    <property type="project" value="TreeGrafter"/>
</dbReference>
<dbReference type="EMBL" id="PPTP01000001">
    <property type="protein sequence ID" value="RDB57473.1"/>
    <property type="molecule type" value="Genomic_DNA"/>
</dbReference>
<feature type="transmembrane region" description="Helical" evidence="1">
    <location>
        <begin position="200"/>
        <end position="224"/>
    </location>
</feature>
<dbReference type="PANTHER" id="PTHR38095:SF2">
    <property type="entry name" value="ANAEROBIC DIMETHYL SULFOXIDE REDUCTASE CHAIN C"/>
    <property type="match status" value="1"/>
</dbReference>
<dbReference type="STRING" id="1034345.GCA_000236865_01368"/>
<feature type="transmembrane region" description="Helical" evidence="1">
    <location>
        <begin position="6"/>
        <end position="24"/>
    </location>
</feature>
<dbReference type="InterPro" id="IPR007059">
    <property type="entry name" value="DmsC"/>
</dbReference>
<evidence type="ECO:0000256" key="1">
    <source>
        <dbReference type="SAM" id="Phobius"/>
    </source>
</evidence>